<dbReference type="OrthoDB" id="2259910at2759"/>
<name>A0A9P6X9Y6_RHIOR</name>
<feature type="region of interest" description="Disordered" evidence="1">
    <location>
        <begin position="205"/>
        <end position="233"/>
    </location>
</feature>
<organism evidence="4 5">
    <name type="scientific">Rhizopus oryzae</name>
    <name type="common">Mucormycosis agent</name>
    <name type="synonym">Rhizopus arrhizus var. delemar</name>
    <dbReference type="NCBI Taxonomy" id="64495"/>
    <lineage>
        <taxon>Eukaryota</taxon>
        <taxon>Fungi</taxon>
        <taxon>Fungi incertae sedis</taxon>
        <taxon>Mucoromycota</taxon>
        <taxon>Mucoromycotina</taxon>
        <taxon>Mucoromycetes</taxon>
        <taxon>Mucorales</taxon>
        <taxon>Mucorineae</taxon>
        <taxon>Rhizopodaceae</taxon>
        <taxon>Rhizopus</taxon>
    </lineage>
</organism>
<feature type="signal peptide" evidence="3">
    <location>
        <begin position="1"/>
        <end position="17"/>
    </location>
</feature>
<evidence type="ECO:0000313" key="4">
    <source>
        <dbReference type="EMBL" id="KAG1308374.1"/>
    </source>
</evidence>
<feature type="compositionally biased region" description="Polar residues" evidence="1">
    <location>
        <begin position="205"/>
        <end position="221"/>
    </location>
</feature>
<dbReference type="AlphaFoldDB" id="A0A9P6X9Y6"/>
<proteinExistence type="predicted"/>
<comment type="caution">
    <text evidence="4">The sequence shown here is derived from an EMBL/GenBank/DDBJ whole genome shotgun (WGS) entry which is preliminary data.</text>
</comment>
<keyword evidence="2" id="KW-0472">Membrane</keyword>
<reference evidence="4" key="1">
    <citation type="journal article" date="2020" name="Microb. Genom.">
        <title>Genetic diversity of clinical and environmental Mucorales isolates obtained from an investigation of mucormycosis cases among solid organ transplant recipients.</title>
        <authorList>
            <person name="Nguyen M.H."/>
            <person name="Kaul D."/>
            <person name="Muto C."/>
            <person name="Cheng S.J."/>
            <person name="Richter R.A."/>
            <person name="Bruno V.M."/>
            <person name="Liu G."/>
            <person name="Beyhan S."/>
            <person name="Sundermann A.J."/>
            <person name="Mounaud S."/>
            <person name="Pasculle A.W."/>
            <person name="Nierman W.C."/>
            <person name="Driscoll E."/>
            <person name="Cumbie R."/>
            <person name="Clancy C.J."/>
            <person name="Dupont C.L."/>
        </authorList>
    </citation>
    <scope>NUCLEOTIDE SEQUENCE</scope>
    <source>
        <strain evidence="4">GL11</strain>
    </source>
</reference>
<dbReference type="EMBL" id="JAANQT010000788">
    <property type="protein sequence ID" value="KAG1308374.1"/>
    <property type="molecule type" value="Genomic_DNA"/>
</dbReference>
<protein>
    <submittedName>
        <fullName evidence="4">Uncharacterized protein</fullName>
    </submittedName>
</protein>
<keyword evidence="5" id="KW-1185">Reference proteome</keyword>
<feature type="compositionally biased region" description="Polar residues" evidence="1">
    <location>
        <begin position="147"/>
        <end position="161"/>
    </location>
</feature>
<keyword evidence="2" id="KW-0812">Transmembrane</keyword>
<feature type="region of interest" description="Disordered" evidence="1">
    <location>
        <begin position="147"/>
        <end position="166"/>
    </location>
</feature>
<sequence length="301" mass="33184">MNIEFYLLICFAALVYQQEIENEDTNNEQVEEDENDSQCALVSGQHCDQNGICKYCAMCLQSSCVISKSENESCNATQSGIPQSYKWYDFCLSSGNTTDGDYCATSTQCYQYQKSFGPSITYTWNNLTCDPLNCILVGKLPPSIQPASLTGHGPSNTTGKPHTQHDPLPSFHPPTAIAVIVFITIGMLAISTTCFMKRCKRKRSANSSIPTSAPPSFSQAILSSRPHSSTSSHSEVLPSYLSAISPPKYEHAIVTQIRGHSHDSLHGEHQPTPSIWIPVYFTNPSQFVRDSNNDSTSSNRY</sequence>
<evidence type="ECO:0000256" key="2">
    <source>
        <dbReference type="SAM" id="Phobius"/>
    </source>
</evidence>
<evidence type="ECO:0000313" key="5">
    <source>
        <dbReference type="Proteomes" id="UP000716291"/>
    </source>
</evidence>
<accession>A0A9P6X9Y6</accession>
<feature type="compositionally biased region" description="Low complexity" evidence="1">
    <location>
        <begin position="222"/>
        <end position="233"/>
    </location>
</feature>
<evidence type="ECO:0000256" key="1">
    <source>
        <dbReference type="SAM" id="MobiDB-lite"/>
    </source>
</evidence>
<feature type="chain" id="PRO_5040230584" evidence="3">
    <location>
        <begin position="18"/>
        <end position="301"/>
    </location>
</feature>
<keyword evidence="2" id="KW-1133">Transmembrane helix</keyword>
<evidence type="ECO:0000256" key="3">
    <source>
        <dbReference type="SAM" id="SignalP"/>
    </source>
</evidence>
<dbReference type="Proteomes" id="UP000716291">
    <property type="component" value="Unassembled WGS sequence"/>
</dbReference>
<keyword evidence="3" id="KW-0732">Signal</keyword>
<gene>
    <name evidence="4" type="ORF">G6F64_006093</name>
</gene>
<feature type="transmembrane region" description="Helical" evidence="2">
    <location>
        <begin position="176"/>
        <end position="196"/>
    </location>
</feature>